<comment type="caution">
    <text evidence="5">The sequence shown here is derived from an EMBL/GenBank/DDBJ whole genome shotgun (WGS) entry which is preliminary data.</text>
</comment>
<gene>
    <name evidence="5" type="ORF">BV95_03404</name>
</gene>
<dbReference type="Gene3D" id="1.10.10.10">
    <property type="entry name" value="Winged helix-like DNA-binding domain superfamily/Winged helix DNA-binding domain"/>
    <property type="match status" value="1"/>
</dbReference>
<dbReference type="PATRIC" id="fig|46429.4.peg.3392"/>
<dbReference type="InterPro" id="IPR002577">
    <property type="entry name" value="HTH_HxlR"/>
</dbReference>
<dbReference type="PANTHER" id="PTHR33204:SF18">
    <property type="entry name" value="TRANSCRIPTIONAL REGULATORY PROTEIN"/>
    <property type="match status" value="1"/>
</dbReference>
<organism evidence="5 6">
    <name type="scientific">Sphingobium chlorophenolicum</name>
    <dbReference type="NCBI Taxonomy" id="46429"/>
    <lineage>
        <taxon>Bacteria</taxon>
        <taxon>Pseudomonadati</taxon>
        <taxon>Pseudomonadota</taxon>
        <taxon>Alphaproteobacteria</taxon>
        <taxon>Sphingomonadales</taxon>
        <taxon>Sphingomonadaceae</taxon>
        <taxon>Sphingobium</taxon>
    </lineage>
</organism>
<dbReference type="InterPro" id="IPR036388">
    <property type="entry name" value="WH-like_DNA-bd_sf"/>
</dbReference>
<evidence type="ECO:0000313" key="5">
    <source>
        <dbReference type="EMBL" id="KEQ52337.1"/>
    </source>
</evidence>
<name>A0A081RAW4_SPHCR</name>
<feature type="domain" description="HTH hxlR-type" evidence="4">
    <location>
        <begin position="13"/>
        <end position="110"/>
    </location>
</feature>
<evidence type="ECO:0000313" key="6">
    <source>
        <dbReference type="Proteomes" id="UP000028411"/>
    </source>
</evidence>
<dbReference type="RefSeq" id="WP_013849285.1">
    <property type="nucleotide sequence ID" value="NZ_JFHR01000045.1"/>
</dbReference>
<protein>
    <submittedName>
        <fullName evidence="5">Transcriptional regulator, HxlR family</fullName>
    </submittedName>
</protein>
<dbReference type="AlphaFoldDB" id="A0A081RAW4"/>
<evidence type="ECO:0000256" key="1">
    <source>
        <dbReference type="ARBA" id="ARBA00023015"/>
    </source>
</evidence>
<dbReference type="PANTHER" id="PTHR33204">
    <property type="entry name" value="TRANSCRIPTIONAL REGULATOR, MARR FAMILY"/>
    <property type="match status" value="1"/>
</dbReference>
<dbReference type="Proteomes" id="UP000028411">
    <property type="component" value="Unassembled WGS sequence"/>
</dbReference>
<evidence type="ECO:0000256" key="2">
    <source>
        <dbReference type="ARBA" id="ARBA00023125"/>
    </source>
</evidence>
<evidence type="ECO:0000256" key="3">
    <source>
        <dbReference type="ARBA" id="ARBA00023163"/>
    </source>
</evidence>
<proteinExistence type="predicted"/>
<sequence length="156" mass="17797">MKGKRTNLENAECGIARSLQVIGDWWSLLIIREAFQGKERFGEFQKTIGLAKNILSSRLKKLVEQGIFRIEADEGNAVSHRYVLTEKGHELYIVLIALWQWGESTCFQPGESRYHVVDRRSGEQIARLELKTEHGRDVGPRDFRIAKLATAEEASV</sequence>
<dbReference type="eggNOG" id="COG1733">
    <property type="taxonomic scope" value="Bacteria"/>
</dbReference>
<keyword evidence="1" id="KW-0805">Transcription regulation</keyword>
<dbReference type="EMBL" id="JFHR01000045">
    <property type="protein sequence ID" value="KEQ52337.1"/>
    <property type="molecule type" value="Genomic_DNA"/>
</dbReference>
<keyword evidence="3" id="KW-0804">Transcription</keyword>
<dbReference type="PROSITE" id="PS51118">
    <property type="entry name" value="HTH_HXLR"/>
    <property type="match status" value="1"/>
</dbReference>
<evidence type="ECO:0000259" key="4">
    <source>
        <dbReference type="PROSITE" id="PS51118"/>
    </source>
</evidence>
<dbReference type="OrthoDB" id="9782219at2"/>
<dbReference type="SUPFAM" id="SSF46785">
    <property type="entry name" value="Winged helix' DNA-binding domain"/>
    <property type="match status" value="1"/>
</dbReference>
<dbReference type="Pfam" id="PF01638">
    <property type="entry name" value="HxlR"/>
    <property type="match status" value="1"/>
</dbReference>
<keyword evidence="2" id="KW-0238">DNA-binding</keyword>
<dbReference type="GO" id="GO:0003677">
    <property type="term" value="F:DNA binding"/>
    <property type="evidence" value="ECO:0007669"/>
    <property type="project" value="UniProtKB-KW"/>
</dbReference>
<dbReference type="InterPro" id="IPR036390">
    <property type="entry name" value="WH_DNA-bd_sf"/>
</dbReference>
<accession>A0A081RAW4</accession>
<reference evidence="5 6" key="1">
    <citation type="submission" date="2014-02" db="EMBL/GenBank/DDBJ databases">
        <title>Whole genome sequence of Sphingobium chlorophenolicum NBRC 16172.</title>
        <authorList>
            <person name="Gan H.M."/>
            <person name="Gan H.Y."/>
            <person name="Chew T.H."/>
            <person name="Savka M.A."/>
        </authorList>
    </citation>
    <scope>NUCLEOTIDE SEQUENCE [LARGE SCALE GENOMIC DNA]</scope>
    <source>
        <strain evidence="5 6">NBRC 16172</strain>
    </source>
</reference>